<protein>
    <submittedName>
        <fullName evidence="1">Uncharacterized protein</fullName>
    </submittedName>
</protein>
<accession>A0A848P4P4</accession>
<sequence length="88" mass="9152">MAASMLPNGRGGYIGCGHVLKSLLLGQSVSLVDITVNGKPDTTVGYQGRRLIAGTNSATCAGLLRMPDERLVVAANDGGQAVVMFFDR</sequence>
<dbReference type="GeneID" id="94690484"/>
<dbReference type="RefSeq" id="WP_143044504.1">
    <property type="nucleotide sequence ID" value="NZ_JABBZM010000020.1"/>
</dbReference>
<name>A0A848P4P4_9RALS</name>
<gene>
    <name evidence="1" type="ORF">HGR00_20465</name>
</gene>
<comment type="caution">
    <text evidence="1">The sequence shown here is derived from an EMBL/GenBank/DDBJ whole genome shotgun (WGS) entry which is preliminary data.</text>
</comment>
<organism evidence="1 2">
    <name type="scientific">Ralstonia insidiosa</name>
    <dbReference type="NCBI Taxonomy" id="190721"/>
    <lineage>
        <taxon>Bacteria</taxon>
        <taxon>Pseudomonadati</taxon>
        <taxon>Pseudomonadota</taxon>
        <taxon>Betaproteobacteria</taxon>
        <taxon>Burkholderiales</taxon>
        <taxon>Burkholderiaceae</taxon>
        <taxon>Ralstonia</taxon>
    </lineage>
</organism>
<reference evidence="1 2" key="1">
    <citation type="submission" date="2020-04" db="EMBL/GenBank/DDBJ databases">
        <title>Ralstonia insidiosa genome sequencing and assembly.</title>
        <authorList>
            <person name="Martins R.C.R."/>
            <person name="Perdigao-Neto L.V."/>
            <person name="Levin A.S.S."/>
            <person name="Costa S.F."/>
        </authorList>
    </citation>
    <scope>NUCLEOTIDE SEQUENCE [LARGE SCALE GENOMIC DNA]</scope>
    <source>
        <strain evidence="1 2">5047</strain>
    </source>
</reference>
<dbReference type="EMBL" id="JABBZM010000020">
    <property type="protein sequence ID" value="NMV40285.1"/>
    <property type="molecule type" value="Genomic_DNA"/>
</dbReference>
<dbReference type="Proteomes" id="UP000575469">
    <property type="component" value="Unassembled WGS sequence"/>
</dbReference>
<evidence type="ECO:0000313" key="2">
    <source>
        <dbReference type="Proteomes" id="UP000575469"/>
    </source>
</evidence>
<dbReference type="AlphaFoldDB" id="A0A848P4P4"/>
<evidence type="ECO:0000313" key="1">
    <source>
        <dbReference type="EMBL" id="NMV40285.1"/>
    </source>
</evidence>
<proteinExistence type="predicted"/>